<organism evidence="6 7">
    <name type="scientific">Halopelagius longus</name>
    <dbReference type="NCBI Taxonomy" id="1236180"/>
    <lineage>
        <taxon>Archaea</taxon>
        <taxon>Methanobacteriati</taxon>
        <taxon>Methanobacteriota</taxon>
        <taxon>Stenosarchaea group</taxon>
        <taxon>Halobacteria</taxon>
        <taxon>Halobacteriales</taxon>
        <taxon>Haloferacaceae</taxon>
    </lineage>
</organism>
<dbReference type="GO" id="GO:1904680">
    <property type="term" value="F:peptide transmembrane transporter activity"/>
    <property type="evidence" value="ECO:0007669"/>
    <property type="project" value="TreeGrafter"/>
</dbReference>
<dbReference type="PANTHER" id="PTHR30290:SF9">
    <property type="entry name" value="OLIGOPEPTIDE-BINDING PROTEIN APPA"/>
    <property type="match status" value="1"/>
</dbReference>
<proteinExistence type="inferred from homology"/>
<dbReference type="Proteomes" id="UP000199289">
    <property type="component" value="Unassembled WGS sequence"/>
</dbReference>
<feature type="domain" description="Solute-binding protein family 5" evidence="5">
    <location>
        <begin position="117"/>
        <end position="501"/>
    </location>
</feature>
<dbReference type="RefSeq" id="WP_092539098.1">
    <property type="nucleotide sequence ID" value="NZ_FNKQ01000005.1"/>
</dbReference>
<comment type="similarity">
    <text evidence="1">Belongs to the bacterial solute-binding protein 5 family.</text>
</comment>
<evidence type="ECO:0000313" key="6">
    <source>
        <dbReference type="EMBL" id="SDR09939.1"/>
    </source>
</evidence>
<dbReference type="Pfam" id="PF00496">
    <property type="entry name" value="SBP_bac_5"/>
    <property type="match status" value="1"/>
</dbReference>
<dbReference type="PROSITE" id="PS51318">
    <property type="entry name" value="TAT"/>
    <property type="match status" value="1"/>
</dbReference>
<dbReference type="EMBL" id="FNKQ01000005">
    <property type="protein sequence ID" value="SDR09939.1"/>
    <property type="molecule type" value="Genomic_DNA"/>
</dbReference>
<name>A0A1H1GA26_9EURY</name>
<gene>
    <name evidence="6" type="ORF">SAMN05216278_3615</name>
</gene>
<dbReference type="PIRSF" id="PIRSF002741">
    <property type="entry name" value="MppA"/>
    <property type="match status" value="1"/>
</dbReference>
<dbReference type="InterPro" id="IPR030678">
    <property type="entry name" value="Peptide/Ni-bd"/>
</dbReference>
<dbReference type="Gene3D" id="3.40.190.10">
    <property type="entry name" value="Periplasmic binding protein-like II"/>
    <property type="match status" value="1"/>
</dbReference>
<dbReference type="GO" id="GO:0042597">
    <property type="term" value="C:periplasmic space"/>
    <property type="evidence" value="ECO:0007669"/>
    <property type="project" value="UniProtKB-ARBA"/>
</dbReference>
<protein>
    <submittedName>
        <fullName evidence="6">Peptide/nickel transport system substrate-binding protein</fullName>
    </submittedName>
</protein>
<evidence type="ECO:0000256" key="4">
    <source>
        <dbReference type="SAM" id="MobiDB-lite"/>
    </source>
</evidence>
<dbReference type="GO" id="GO:0043190">
    <property type="term" value="C:ATP-binding cassette (ABC) transporter complex"/>
    <property type="evidence" value="ECO:0007669"/>
    <property type="project" value="InterPro"/>
</dbReference>
<dbReference type="InterPro" id="IPR039424">
    <property type="entry name" value="SBP_5"/>
</dbReference>
<dbReference type="GO" id="GO:0015833">
    <property type="term" value="P:peptide transport"/>
    <property type="evidence" value="ECO:0007669"/>
    <property type="project" value="TreeGrafter"/>
</dbReference>
<keyword evidence="2" id="KW-0813">Transport</keyword>
<reference evidence="7" key="1">
    <citation type="submission" date="2016-10" db="EMBL/GenBank/DDBJ databases">
        <authorList>
            <person name="Varghese N."/>
            <person name="Submissions S."/>
        </authorList>
    </citation>
    <scope>NUCLEOTIDE SEQUENCE [LARGE SCALE GENOMIC DNA]</scope>
    <source>
        <strain evidence="7">CGMCC 1.12397</strain>
    </source>
</reference>
<feature type="compositionally biased region" description="Gly residues" evidence="4">
    <location>
        <begin position="41"/>
        <end position="57"/>
    </location>
</feature>
<dbReference type="PANTHER" id="PTHR30290">
    <property type="entry name" value="PERIPLASMIC BINDING COMPONENT OF ABC TRANSPORTER"/>
    <property type="match status" value="1"/>
</dbReference>
<accession>A0A1H1GA26</accession>
<feature type="region of interest" description="Disordered" evidence="4">
    <location>
        <begin position="28"/>
        <end position="73"/>
    </location>
</feature>
<sequence>MANDNNSPATRLSRRQMLAMSGAAGAAAFAGCSGDTPEEGTGTGVGTGALEGGGEGSGSTSEDESGNGLVDQSLTVPGRYVPTDLQWNSYAPSHYAQQGGKVVFDPFLRNNRKTGELIPYLFQDWSVDGKTLTVNIRENDTWHNGDPVTAEDVVTKFRIDEIFGYAVSDYIDDVVAADETTVEYTMASDYRESVIMTTLSQSWLDTPTSRYGKFVERYDPEMSDEELTQLQSDIQDYQPSEPIGSGPFKYESADQQVLKLAKVEDHASADQINFPYYEVEYMSSNQQQWAAMKNLSGLDATTTTFFPKRIRESLPDAVQEYRIPSHNGYSIAFNHDDEDFGKRNVRRAIAHIIDQNRIATLVDDTKAAVKVPIGVGSFHSDTWDRHLGNNKNIYSSYTNKEKATKLLESEGYEKRSGTWHKPNGDKFAFDIPVPAGWSDFVSMSRIVSQMLTDFGIEATNKNVENTTFFGQHWGSSNFKIAPWFWNNSGQTDPFFTQSWILNSGTVKTNLNYPQEPKAPPMGEPDGEPQTVDIVSKLQQLGTSSDEKKINQLVQEVGWVINQSLPIYPIVEKQSQGFWNTNEWNVPEKGSEEQYVQFHYYWWPRVGAATAREQ</sequence>
<evidence type="ECO:0000313" key="7">
    <source>
        <dbReference type="Proteomes" id="UP000199289"/>
    </source>
</evidence>
<evidence type="ECO:0000259" key="5">
    <source>
        <dbReference type="Pfam" id="PF00496"/>
    </source>
</evidence>
<evidence type="ECO:0000256" key="3">
    <source>
        <dbReference type="ARBA" id="ARBA00022729"/>
    </source>
</evidence>
<dbReference type="OrthoDB" id="233597at2157"/>
<dbReference type="AlphaFoldDB" id="A0A1H1GA26"/>
<evidence type="ECO:0000256" key="2">
    <source>
        <dbReference type="ARBA" id="ARBA00022448"/>
    </source>
</evidence>
<evidence type="ECO:0000256" key="1">
    <source>
        <dbReference type="ARBA" id="ARBA00005695"/>
    </source>
</evidence>
<keyword evidence="3" id="KW-0732">Signal</keyword>
<dbReference type="Gene3D" id="3.10.105.10">
    <property type="entry name" value="Dipeptide-binding Protein, Domain 3"/>
    <property type="match status" value="1"/>
</dbReference>
<dbReference type="InterPro" id="IPR000914">
    <property type="entry name" value="SBP_5_dom"/>
</dbReference>
<dbReference type="InterPro" id="IPR006311">
    <property type="entry name" value="TAT_signal"/>
</dbReference>
<dbReference type="SUPFAM" id="SSF53850">
    <property type="entry name" value="Periplasmic binding protein-like II"/>
    <property type="match status" value="1"/>
</dbReference>